<dbReference type="KEGG" id="cavi:CAV_0175"/>
<keyword evidence="1" id="KW-0378">Hydrolase</keyword>
<evidence type="ECO:0000313" key="2">
    <source>
        <dbReference type="Proteomes" id="UP000201169"/>
    </source>
</evidence>
<protein>
    <submittedName>
        <fullName evidence="1">HAD-superfamily hydrolase, subfamily IIA</fullName>
    </submittedName>
</protein>
<dbReference type="EMBL" id="CP022347">
    <property type="protein sequence ID" value="ASQ29847.1"/>
    <property type="molecule type" value="Genomic_DNA"/>
</dbReference>
<dbReference type="GO" id="GO:0016791">
    <property type="term" value="F:phosphatase activity"/>
    <property type="evidence" value="ECO:0007669"/>
    <property type="project" value="TreeGrafter"/>
</dbReference>
<reference evidence="1 2" key="1">
    <citation type="submission" date="2017-07" db="EMBL/GenBank/DDBJ databases">
        <title>Analysis of two Campylobacter avium genomes and identification of a novel hippuricase gene.</title>
        <authorList>
            <person name="Miller W.G."/>
            <person name="Chapman M.H."/>
            <person name="Yee E."/>
            <person name="Revez J."/>
            <person name="Bono J.L."/>
            <person name="Rossi M."/>
        </authorList>
    </citation>
    <scope>NUCLEOTIDE SEQUENCE [LARGE SCALE GENOMIC DNA]</scope>
    <source>
        <strain evidence="1 2">LMG 24591</strain>
    </source>
</reference>
<proteinExistence type="predicted"/>
<keyword evidence="2" id="KW-1185">Reference proteome</keyword>
<dbReference type="InterPro" id="IPR036412">
    <property type="entry name" value="HAD-like_sf"/>
</dbReference>
<sequence length="252" mass="28206">MLFLDVQGTLLSDEDKSLIKGAKELVAQLNLRNIPYVIITNNTKNLSLLSDLKRKGLEIKENAYLDPFCLLQDFIKPSKIAAYGAKAFLQSLESLGYELDYKLPEALLIASYDNFSFADFASMIEFANSGTKIIAMHETSIYKKNDRSYPGVGSIMAMLHYATNCKYEVVGKPSKTFYEKALSLLKKQDKNASFSEVLIISDDFKGDLLRAKDLGMKTALVLSGKIKSAVNLDISKLDFVYDSVEDYLKEIL</sequence>
<accession>A0A222MUW8</accession>
<dbReference type="GO" id="GO:0005737">
    <property type="term" value="C:cytoplasm"/>
    <property type="evidence" value="ECO:0007669"/>
    <property type="project" value="TreeGrafter"/>
</dbReference>
<gene>
    <name evidence="1" type="ORF">CAV_0175</name>
</gene>
<dbReference type="RefSeq" id="WP_094324643.1">
    <property type="nucleotide sequence ID" value="NZ_CP022347.1"/>
</dbReference>
<evidence type="ECO:0000313" key="1">
    <source>
        <dbReference type="EMBL" id="ASQ29847.1"/>
    </source>
</evidence>
<dbReference type="PANTHER" id="PTHR19288:SF46">
    <property type="entry name" value="HALOACID DEHALOGENASE-LIKE HYDROLASE DOMAIN-CONTAINING PROTEIN 2"/>
    <property type="match status" value="1"/>
</dbReference>
<dbReference type="OrthoDB" id="5338687at2"/>
<dbReference type="Pfam" id="PF13344">
    <property type="entry name" value="Hydrolase_6"/>
    <property type="match status" value="1"/>
</dbReference>
<dbReference type="SUPFAM" id="SSF56784">
    <property type="entry name" value="HAD-like"/>
    <property type="match status" value="1"/>
</dbReference>
<dbReference type="PANTHER" id="PTHR19288">
    <property type="entry name" value="4-NITROPHENYLPHOSPHATASE-RELATED"/>
    <property type="match status" value="1"/>
</dbReference>
<dbReference type="InterPro" id="IPR023214">
    <property type="entry name" value="HAD_sf"/>
</dbReference>
<dbReference type="AlphaFoldDB" id="A0A222MUW8"/>
<organism evidence="1 2">
    <name type="scientific">Campylobacter avium LMG 24591</name>
    <dbReference type="NCBI Taxonomy" id="522484"/>
    <lineage>
        <taxon>Bacteria</taxon>
        <taxon>Pseudomonadati</taxon>
        <taxon>Campylobacterota</taxon>
        <taxon>Epsilonproteobacteria</taxon>
        <taxon>Campylobacterales</taxon>
        <taxon>Campylobacteraceae</taxon>
        <taxon>Campylobacter</taxon>
    </lineage>
</organism>
<dbReference type="NCBIfam" id="TIGR01460">
    <property type="entry name" value="HAD-SF-IIA"/>
    <property type="match status" value="1"/>
</dbReference>
<dbReference type="InterPro" id="IPR006357">
    <property type="entry name" value="HAD-SF_hydro_IIA"/>
</dbReference>
<dbReference type="Proteomes" id="UP000201169">
    <property type="component" value="Chromosome"/>
</dbReference>
<dbReference type="Gene3D" id="3.40.50.1000">
    <property type="entry name" value="HAD superfamily/HAD-like"/>
    <property type="match status" value="2"/>
</dbReference>
<name>A0A222MUW8_9BACT</name>
<dbReference type="Pfam" id="PF13242">
    <property type="entry name" value="Hydrolase_like"/>
    <property type="match status" value="1"/>
</dbReference>